<dbReference type="STRING" id="104452.A0A0L7KRL4"/>
<name>A0A0L7KRL4_OPEBR</name>
<dbReference type="Proteomes" id="UP000037510">
    <property type="component" value="Unassembled WGS sequence"/>
</dbReference>
<feature type="compositionally biased region" description="Low complexity" evidence="1">
    <location>
        <begin position="70"/>
        <end position="85"/>
    </location>
</feature>
<feature type="compositionally biased region" description="Basic and acidic residues" evidence="1">
    <location>
        <begin position="1"/>
        <end position="27"/>
    </location>
</feature>
<dbReference type="Pfam" id="PF23044">
    <property type="entry name" value="SH3-C_UBE2O"/>
    <property type="match status" value="1"/>
</dbReference>
<evidence type="ECO:0000313" key="3">
    <source>
        <dbReference type="EMBL" id="KOB65933.1"/>
    </source>
</evidence>
<evidence type="ECO:0000259" key="2">
    <source>
        <dbReference type="Pfam" id="PF23044"/>
    </source>
</evidence>
<evidence type="ECO:0000313" key="4">
    <source>
        <dbReference type="Proteomes" id="UP000037510"/>
    </source>
</evidence>
<keyword evidence="4" id="KW-1185">Reference proteome</keyword>
<evidence type="ECO:0000256" key="1">
    <source>
        <dbReference type="SAM" id="MobiDB-lite"/>
    </source>
</evidence>
<feature type="compositionally biased region" description="Polar residues" evidence="1">
    <location>
        <begin position="277"/>
        <end position="290"/>
    </location>
</feature>
<gene>
    <name evidence="3" type="ORF">OBRU01_22035</name>
</gene>
<dbReference type="EMBL" id="JTDY01006528">
    <property type="protein sequence ID" value="KOB65933.1"/>
    <property type="molecule type" value="Genomic_DNA"/>
</dbReference>
<feature type="domain" description="UBE2O-like SH3-C" evidence="2">
    <location>
        <begin position="206"/>
        <end position="235"/>
    </location>
</feature>
<feature type="region of interest" description="Disordered" evidence="1">
    <location>
        <begin position="266"/>
        <end position="298"/>
    </location>
</feature>
<sequence length="336" mass="37756">KTFRNLRKEARPPRKCAKSESLAERVPSRPKRRASSLRNPEPTREESLLNGDVIRTELPNDDDSDNWENTSSDGSDTDSGPRSSPCGYYATSDSSAPCAARRPRRNLASASASSSRRRHDRAGHPLHAAVPHPPPRRAGVLPGRLRVQGATLLVEHHGRTAIVHWYRTYTSAEEPVSRCHTKSRAPRPHRHRALVPHLHQCRGACVIDNFPTGRVKVWWVDGHTSMCWPQDLYKVSVRPPDVSREGVVGGRTHEHVLATGPVGEYDSEEGELWGSDGSVSEDSWETQSSAHDAEPRTPDPLNIMRKLLNLYKDCRFLDKLMGTSFFHEDHFLREVT</sequence>
<comment type="caution">
    <text evidence="3">The sequence shown here is derived from an EMBL/GenBank/DDBJ whole genome shotgun (WGS) entry which is preliminary data.</text>
</comment>
<accession>A0A0L7KRL4</accession>
<organism evidence="3 4">
    <name type="scientific">Operophtera brumata</name>
    <name type="common">Winter moth</name>
    <name type="synonym">Phalaena brumata</name>
    <dbReference type="NCBI Taxonomy" id="104452"/>
    <lineage>
        <taxon>Eukaryota</taxon>
        <taxon>Metazoa</taxon>
        <taxon>Ecdysozoa</taxon>
        <taxon>Arthropoda</taxon>
        <taxon>Hexapoda</taxon>
        <taxon>Insecta</taxon>
        <taxon>Pterygota</taxon>
        <taxon>Neoptera</taxon>
        <taxon>Endopterygota</taxon>
        <taxon>Lepidoptera</taxon>
        <taxon>Glossata</taxon>
        <taxon>Ditrysia</taxon>
        <taxon>Geometroidea</taxon>
        <taxon>Geometridae</taxon>
        <taxon>Larentiinae</taxon>
        <taxon>Operophtera</taxon>
    </lineage>
</organism>
<feature type="compositionally biased region" description="Low complexity" evidence="1">
    <location>
        <begin position="96"/>
        <end position="114"/>
    </location>
</feature>
<proteinExistence type="predicted"/>
<reference evidence="3 4" key="1">
    <citation type="journal article" date="2015" name="Genome Biol. Evol.">
        <title>The genome of winter moth (Operophtera brumata) provides a genomic perspective on sexual dimorphism and phenology.</title>
        <authorList>
            <person name="Derks M.F."/>
            <person name="Smit S."/>
            <person name="Salis L."/>
            <person name="Schijlen E."/>
            <person name="Bossers A."/>
            <person name="Mateman C."/>
            <person name="Pijl A.S."/>
            <person name="de Ridder D."/>
            <person name="Groenen M.A."/>
            <person name="Visser M.E."/>
            <person name="Megens H.J."/>
        </authorList>
    </citation>
    <scope>NUCLEOTIDE SEQUENCE [LARGE SCALE GENOMIC DNA]</scope>
    <source>
        <strain evidence="3">WM2013NL</strain>
        <tissue evidence="3">Head and thorax</tissue>
    </source>
</reference>
<dbReference type="AlphaFoldDB" id="A0A0L7KRL4"/>
<protein>
    <submittedName>
        <fullName evidence="3">Ubiquitin-conjugating enzyme E2 O</fullName>
    </submittedName>
</protein>
<dbReference type="InterPro" id="IPR057734">
    <property type="entry name" value="UBE2O-like_SH3-C"/>
</dbReference>
<feature type="non-terminal residue" evidence="3">
    <location>
        <position position="1"/>
    </location>
</feature>
<feature type="region of interest" description="Disordered" evidence="1">
    <location>
        <begin position="1"/>
        <end position="137"/>
    </location>
</feature>
<feature type="non-terminal residue" evidence="3">
    <location>
        <position position="336"/>
    </location>
</feature>